<organism evidence="8 9">
    <name type="scientific">Actinopolymorpha singaporensis</name>
    <dbReference type="NCBI Taxonomy" id="117157"/>
    <lineage>
        <taxon>Bacteria</taxon>
        <taxon>Bacillati</taxon>
        <taxon>Actinomycetota</taxon>
        <taxon>Actinomycetes</taxon>
        <taxon>Propionibacteriales</taxon>
        <taxon>Actinopolymorphaceae</taxon>
        <taxon>Actinopolymorpha</taxon>
    </lineage>
</organism>
<dbReference type="CDD" id="cd16917">
    <property type="entry name" value="HATPase_UhpB-NarQ-NarX-like"/>
    <property type="match status" value="1"/>
</dbReference>
<evidence type="ECO:0000259" key="7">
    <source>
        <dbReference type="Pfam" id="PF04024"/>
    </source>
</evidence>
<keyword evidence="5" id="KW-0812">Transmembrane</keyword>
<evidence type="ECO:0000256" key="1">
    <source>
        <dbReference type="ARBA" id="ARBA00022679"/>
    </source>
</evidence>
<dbReference type="SUPFAM" id="SSF55874">
    <property type="entry name" value="ATPase domain of HSP90 chaperone/DNA topoisomerase II/histidine kinase"/>
    <property type="match status" value="1"/>
</dbReference>
<evidence type="ECO:0000256" key="3">
    <source>
        <dbReference type="ARBA" id="ARBA00023012"/>
    </source>
</evidence>
<dbReference type="Pfam" id="PF04024">
    <property type="entry name" value="PspC"/>
    <property type="match status" value="1"/>
</dbReference>
<feature type="domain" description="Phage shock protein PspC N-terminal" evidence="7">
    <location>
        <begin position="62"/>
        <end position="117"/>
    </location>
</feature>
<dbReference type="InterPro" id="IPR003594">
    <property type="entry name" value="HATPase_dom"/>
</dbReference>
<reference evidence="8 9" key="1">
    <citation type="submission" date="2016-10" db="EMBL/GenBank/DDBJ databases">
        <authorList>
            <person name="de Groot N.N."/>
        </authorList>
    </citation>
    <scope>NUCLEOTIDE SEQUENCE [LARGE SCALE GENOMIC DNA]</scope>
    <source>
        <strain evidence="8 9">DSM 22024</strain>
    </source>
</reference>
<dbReference type="Pfam" id="PF02518">
    <property type="entry name" value="HATPase_c"/>
    <property type="match status" value="1"/>
</dbReference>
<feature type="region of interest" description="Disordered" evidence="4">
    <location>
        <begin position="1"/>
        <end position="60"/>
    </location>
</feature>
<evidence type="ECO:0000259" key="6">
    <source>
        <dbReference type="Pfam" id="PF02518"/>
    </source>
</evidence>
<evidence type="ECO:0000256" key="4">
    <source>
        <dbReference type="SAM" id="MobiDB-lite"/>
    </source>
</evidence>
<feature type="region of interest" description="Disordered" evidence="4">
    <location>
        <begin position="449"/>
        <end position="490"/>
    </location>
</feature>
<dbReference type="Proteomes" id="UP000198983">
    <property type="component" value="Chromosome I"/>
</dbReference>
<keyword evidence="3" id="KW-0902">Two-component regulatory system</keyword>
<dbReference type="EMBL" id="LT629732">
    <property type="protein sequence ID" value="SDS47642.1"/>
    <property type="molecule type" value="Genomic_DNA"/>
</dbReference>
<name>A0A1H1SI67_9ACTN</name>
<proteinExistence type="predicted"/>
<dbReference type="STRING" id="117157.SAMN04489717_2814"/>
<dbReference type="GO" id="GO:0016301">
    <property type="term" value="F:kinase activity"/>
    <property type="evidence" value="ECO:0007669"/>
    <property type="project" value="UniProtKB-KW"/>
</dbReference>
<accession>A0A1H1SI67</accession>
<feature type="compositionally biased region" description="Basic and acidic residues" evidence="4">
    <location>
        <begin position="465"/>
        <end position="481"/>
    </location>
</feature>
<dbReference type="Gene3D" id="3.30.565.10">
    <property type="entry name" value="Histidine kinase-like ATPase, C-terminal domain"/>
    <property type="match status" value="1"/>
</dbReference>
<feature type="transmembrane region" description="Helical" evidence="5">
    <location>
        <begin position="214"/>
        <end position="244"/>
    </location>
</feature>
<gene>
    <name evidence="8" type="ORF">SAMN04489717_2814</name>
</gene>
<dbReference type="InterPro" id="IPR050482">
    <property type="entry name" value="Sensor_HK_TwoCompSys"/>
</dbReference>
<dbReference type="GO" id="GO:0000160">
    <property type="term" value="P:phosphorelay signal transduction system"/>
    <property type="evidence" value="ECO:0007669"/>
    <property type="project" value="UniProtKB-KW"/>
</dbReference>
<keyword evidence="5" id="KW-0472">Membrane</keyword>
<keyword evidence="2 8" id="KW-0418">Kinase</keyword>
<dbReference type="PANTHER" id="PTHR24421:SF61">
    <property type="entry name" value="OXYGEN SENSOR HISTIDINE KINASE NREB"/>
    <property type="match status" value="1"/>
</dbReference>
<feature type="compositionally biased region" description="Low complexity" evidence="4">
    <location>
        <begin position="44"/>
        <end position="56"/>
    </location>
</feature>
<dbReference type="PANTHER" id="PTHR24421">
    <property type="entry name" value="NITRATE/NITRITE SENSOR PROTEIN NARX-RELATED"/>
    <property type="match status" value="1"/>
</dbReference>
<dbReference type="InterPro" id="IPR036890">
    <property type="entry name" value="HATPase_C_sf"/>
</dbReference>
<dbReference type="InterPro" id="IPR007168">
    <property type="entry name" value="Phageshock_PspC_N"/>
</dbReference>
<keyword evidence="1" id="KW-0808">Transferase</keyword>
<keyword evidence="5" id="KW-1133">Transmembrane helix</keyword>
<keyword evidence="9" id="KW-1185">Reference proteome</keyword>
<feature type="transmembrane region" description="Helical" evidence="5">
    <location>
        <begin position="92"/>
        <end position="115"/>
    </location>
</feature>
<sequence>MSLGLPPRASGADRGRPGGSAGPAHVTIVGRLPEEDPIFTDPSAGTLGTPTAAAGAFDAPPRCVRRTDGKVMGGVAGGLADHLGLQPIHVRLGFIGLAMMGGFGLLLYAALWVVLPQDTAVRTAAQPAGVEAATRQGKRTEGPRRRRVQDPGQLVSIAVLAIGVIALFPHLGGVSTQVFWPLLVGGGGLALLWRQADESQRVRWTSSAPTKLRWLWPLFMTGGWVTVLRTGVGLLLVVVALTWGVSSAAGMNAVSAGLPVLLGAAIGLVLIAGPWMWRLVGDLSEERRERIRSQERADMAAHLHDSVLQTLALIQKQAHDQRAVVRLARSQERDLRQWLYGDQEDADATLRSELRRVAAEVEDKHGVPVEVVMVGDAPLDPALTAVVRAAGEAMVNAAKHSGAPRIDVYAEVEENHVEVYVRDRGVGFDPDRVGEDRLGVRRSIYERMERHGGRAQVRSGPGEGTEVRLVVDRDPRVRADQTRSGQSGRR</sequence>
<protein>
    <submittedName>
        <fullName evidence="8">Signal transduction histidine kinase</fullName>
    </submittedName>
</protein>
<evidence type="ECO:0000313" key="8">
    <source>
        <dbReference type="EMBL" id="SDS47642.1"/>
    </source>
</evidence>
<feature type="transmembrane region" description="Helical" evidence="5">
    <location>
        <begin position="154"/>
        <end position="172"/>
    </location>
</feature>
<feature type="domain" description="Histidine kinase/HSP90-like ATPase" evidence="6">
    <location>
        <begin position="386"/>
        <end position="473"/>
    </location>
</feature>
<evidence type="ECO:0000313" key="9">
    <source>
        <dbReference type="Proteomes" id="UP000198983"/>
    </source>
</evidence>
<evidence type="ECO:0000256" key="5">
    <source>
        <dbReference type="SAM" id="Phobius"/>
    </source>
</evidence>
<dbReference type="OrthoDB" id="3534856at2"/>
<feature type="transmembrane region" description="Helical" evidence="5">
    <location>
        <begin position="256"/>
        <end position="280"/>
    </location>
</feature>
<dbReference type="AlphaFoldDB" id="A0A1H1SI67"/>
<evidence type="ECO:0000256" key="2">
    <source>
        <dbReference type="ARBA" id="ARBA00022777"/>
    </source>
</evidence>